<evidence type="ECO:0000259" key="8">
    <source>
        <dbReference type="Pfam" id="PF04551"/>
    </source>
</evidence>
<feature type="binding site" evidence="7">
    <location>
        <position position="298"/>
    </location>
    <ligand>
        <name>[4Fe-4S] cluster</name>
        <dbReference type="ChEBI" id="CHEBI:49883"/>
    </ligand>
</feature>
<dbReference type="Pfam" id="PF04551">
    <property type="entry name" value="GcpE"/>
    <property type="match status" value="1"/>
</dbReference>
<feature type="binding site" evidence="7">
    <location>
        <position position="291"/>
    </location>
    <ligand>
        <name>[4Fe-4S] cluster</name>
        <dbReference type="ChEBI" id="CHEBI:49883"/>
    </ligand>
</feature>
<evidence type="ECO:0000256" key="2">
    <source>
        <dbReference type="ARBA" id="ARBA00022723"/>
    </source>
</evidence>
<evidence type="ECO:0000256" key="5">
    <source>
        <dbReference type="ARBA" id="ARBA00023014"/>
    </source>
</evidence>
<dbReference type="GO" id="GO:0019288">
    <property type="term" value="P:isopentenyl diphosphate biosynthetic process, methylerythritol 4-phosphate pathway"/>
    <property type="evidence" value="ECO:0007669"/>
    <property type="project" value="UniProtKB-UniRule"/>
</dbReference>
<gene>
    <name evidence="7" type="primary">ispG</name>
    <name evidence="10" type="ORF">Theba_1351</name>
</gene>
<dbReference type="PIRSF" id="PIRSF004640">
    <property type="entry name" value="IspG"/>
    <property type="match status" value="1"/>
</dbReference>
<proteinExistence type="inferred from homology"/>
<dbReference type="GO" id="GO:0005506">
    <property type="term" value="F:iron ion binding"/>
    <property type="evidence" value="ECO:0007669"/>
    <property type="project" value="InterPro"/>
</dbReference>
<keyword evidence="1 7" id="KW-0004">4Fe-4S</keyword>
<dbReference type="NCBIfam" id="TIGR00612">
    <property type="entry name" value="ispG_gcpE"/>
    <property type="match status" value="1"/>
</dbReference>
<dbReference type="GO" id="GO:0016114">
    <property type="term" value="P:terpenoid biosynthetic process"/>
    <property type="evidence" value="ECO:0007669"/>
    <property type="project" value="InterPro"/>
</dbReference>
<dbReference type="SUPFAM" id="SSF51717">
    <property type="entry name" value="Dihydropteroate synthetase-like"/>
    <property type="match status" value="1"/>
</dbReference>
<evidence type="ECO:0000256" key="4">
    <source>
        <dbReference type="ARBA" id="ARBA00023004"/>
    </source>
</evidence>
<feature type="binding site" evidence="7">
    <location>
        <position position="259"/>
    </location>
    <ligand>
        <name>[4Fe-4S] cluster</name>
        <dbReference type="ChEBI" id="CHEBI:49883"/>
    </ligand>
</feature>
<dbReference type="NCBIfam" id="NF001540">
    <property type="entry name" value="PRK00366.1"/>
    <property type="match status" value="1"/>
</dbReference>
<dbReference type="GO" id="GO:0046429">
    <property type="term" value="F:4-hydroxy-3-methylbut-2-en-1-yl diphosphate synthase activity (ferredoxin)"/>
    <property type="evidence" value="ECO:0007669"/>
    <property type="project" value="UniProtKB-UniRule"/>
</dbReference>
<comment type="cofactor">
    <cofactor evidence="7">
        <name>[4Fe-4S] cluster</name>
        <dbReference type="ChEBI" id="CHEBI:49883"/>
    </cofactor>
    <text evidence="7">Binds 1 [4Fe-4S] cluster.</text>
</comment>
<accession>I2F536</accession>
<comment type="similarity">
    <text evidence="7">Belongs to the IspG family.</text>
</comment>
<comment type="pathway">
    <text evidence="7">Isoprenoid biosynthesis; isopentenyl diphosphate biosynthesis via DXP pathway; isopentenyl diphosphate from 1-deoxy-D-xylulose 5-phosphate: step 5/6.</text>
</comment>
<comment type="catalytic activity">
    <reaction evidence="7">
        <text>(2E)-4-hydroxy-3-methylbut-2-enyl diphosphate + oxidized [flavodoxin] + H2O + 2 H(+) = 2-C-methyl-D-erythritol 2,4-cyclic diphosphate + reduced [flavodoxin]</text>
        <dbReference type="Rhea" id="RHEA:43604"/>
        <dbReference type="Rhea" id="RHEA-COMP:10622"/>
        <dbReference type="Rhea" id="RHEA-COMP:10623"/>
        <dbReference type="ChEBI" id="CHEBI:15377"/>
        <dbReference type="ChEBI" id="CHEBI:15378"/>
        <dbReference type="ChEBI" id="CHEBI:57618"/>
        <dbReference type="ChEBI" id="CHEBI:58210"/>
        <dbReference type="ChEBI" id="CHEBI:58483"/>
        <dbReference type="ChEBI" id="CHEBI:128753"/>
        <dbReference type="EC" id="1.17.7.3"/>
    </reaction>
</comment>
<comment type="function">
    <text evidence="7">Converts 2C-methyl-D-erythritol 2,4-cyclodiphosphate (ME-2,4cPP) into 1-hydroxy-2-methyl-2-(E)-butenyl 4-diphosphate.</text>
</comment>
<keyword evidence="11" id="KW-1185">Reference proteome</keyword>
<dbReference type="PANTHER" id="PTHR30454">
    <property type="entry name" value="4-HYDROXY-3-METHYLBUT-2-EN-1-YL DIPHOSPHATE SYNTHASE"/>
    <property type="match status" value="1"/>
</dbReference>
<dbReference type="InterPro" id="IPR016425">
    <property type="entry name" value="IspG_bac"/>
</dbReference>
<dbReference type="SUPFAM" id="SSF56014">
    <property type="entry name" value="Nitrite and sulphite reductase 4Fe-4S domain-like"/>
    <property type="match status" value="1"/>
</dbReference>
<dbReference type="InterPro" id="IPR058578">
    <property type="entry name" value="IspG_TIM"/>
</dbReference>
<evidence type="ECO:0000256" key="7">
    <source>
        <dbReference type="HAMAP-Rule" id="MF_00159"/>
    </source>
</evidence>
<dbReference type="KEGG" id="mpg:Theba_1351"/>
<organism evidence="10 11">
    <name type="scientific">Mesotoga prima MesG1.Ag.4.2</name>
    <dbReference type="NCBI Taxonomy" id="660470"/>
    <lineage>
        <taxon>Bacteria</taxon>
        <taxon>Thermotogati</taxon>
        <taxon>Thermotogota</taxon>
        <taxon>Thermotogae</taxon>
        <taxon>Kosmotogales</taxon>
        <taxon>Kosmotogaceae</taxon>
        <taxon>Mesotoga</taxon>
    </lineage>
</organism>
<dbReference type="AlphaFoldDB" id="I2F536"/>
<dbReference type="Proteomes" id="UP000002881">
    <property type="component" value="Chromosome"/>
</dbReference>
<evidence type="ECO:0000256" key="1">
    <source>
        <dbReference type="ARBA" id="ARBA00022485"/>
    </source>
</evidence>
<evidence type="ECO:0000313" key="10">
    <source>
        <dbReference type="EMBL" id="AFK07039.1"/>
    </source>
</evidence>
<dbReference type="InterPro" id="IPR011005">
    <property type="entry name" value="Dihydropteroate_synth-like_sf"/>
</dbReference>
<dbReference type="InterPro" id="IPR045854">
    <property type="entry name" value="NO2/SO3_Rdtase_4Fe4S_sf"/>
</dbReference>
<keyword evidence="2 7" id="KW-0479">Metal-binding</keyword>
<dbReference type="HAMAP" id="MF_00159">
    <property type="entry name" value="IspG"/>
    <property type="match status" value="1"/>
</dbReference>
<dbReference type="EMBL" id="CP003532">
    <property type="protein sequence ID" value="AFK07039.1"/>
    <property type="molecule type" value="Genomic_DNA"/>
</dbReference>
<dbReference type="HOGENOM" id="CLU_042258_0_0_0"/>
<name>I2F536_9BACT</name>
<dbReference type="PANTHER" id="PTHR30454:SF0">
    <property type="entry name" value="4-HYDROXY-3-METHYLBUT-2-EN-1-YL DIPHOSPHATE SYNTHASE (FERREDOXIN), CHLOROPLASTIC"/>
    <property type="match status" value="1"/>
</dbReference>
<evidence type="ECO:0000259" key="9">
    <source>
        <dbReference type="Pfam" id="PF26540"/>
    </source>
</evidence>
<protein>
    <recommendedName>
        <fullName evidence="7">4-hydroxy-3-methylbut-2-en-1-yl diphosphate synthase (flavodoxin)</fullName>
        <ecNumber evidence="7">1.17.7.3</ecNumber>
    </recommendedName>
    <alternativeName>
        <fullName evidence="7">1-hydroxy-2-methyl-2-(E)-butenyl 4-diphosphate synthase</fullName>
    </alternativeName>
</protein>
<feature type="domain" description="IspG C-terminal" evidence="9">
    <location>
        <begin position="253"/>
        <end position="335"/>
    </location>
</feature>
<dbReference type="InterPro" id="IPR058579">
    <property type="entry name" value="IspG_C"/>
</dbReference>
<feature type="binding site" evidence="7">
    <location>
        <position position="256"/>
    </location>
    <ligand>
        <name>[4Fe-4S] cluster</name>
        <dbReference type="ChEBI" id="CHEBI:49883"/>
    </ligand>
</feature>
<evidence type="ECO:0000256" key="3">
    <source>
        <dbReference type="ARBA" id="ARBA00023002"/>
    </source>
</evidence>
<dbReference type="EC" id="1.17.7.3" evidence="7"/>
<dbReference type="eggNOG" id="COG0821">
    <property type="taxonomic scope" value="Bacteria"/>
</dbReference>
<evidence type="ECO:0000256" key="6">
    <source>
        <dbReference type="ARBA" id="ARBA00023229"/>
    </source>
</evidence>
<dbReference type="GO" id="GO:0051539">
    <property type="term" value="F:4 iron, 4 sulfur cluster binding"/>
    <property type="evidence" value="ECO:0007669"/>
    <property type="project" value="UniProtKB-UniRule"/>
</dbReference>
<dbReference type="GO" id="GO:0141197">
    <property type="term" value="F:4-hydroxy-3-methylbut-2-enyl-diphosphate synthase activity (flavodoxin)"/>
    <property type="evidence" value="ECO:0007669"/>
    <property type="project" value="UniProtKB-EC"/>
</dbReference>
<dbReference type="InterPro" id="IPR004588">
    <property type="entry name" value="IspG_bac-typ"/>
</dbReference>
<evidence type="ECO:0000313" key="11">
    <source>
        <dbReference type="Proteomes" id="UP000002881"/>
    </source>
</evidence>
<keyword evidence="3 7" id="KW-0560">Oxidoreductase</keyword>
<keyword evidence="4 7" id="KW-0408">Iron</keyword>
<reference evidence="10 11" key="1">
    <citation type="journal article" date="2012" name="Genome Biol. Evol.">
        <title>Genome Sequence of the Mesophilic Thermotogales Bacterium Mesotoga prima MesG1.Ag.4.2 Reveals the Largest Thermotogales Genome To Date.</title>
        <authorList>
            <person name="Zhaxybayeva O."/>
            <person name="Swithers K.S."/>
            <person name="Foght J."/>
            <person name="Green A.G."/>
            <person name="Bruce D."/>
            <person name="Detter C."/>
            <person name="Han S."/>
            <person name="Teshima H."/>
            <person name="Han J."/>
            <person name="Woyke T."/>
            <person name="Pitluck S."/>
            <person name="Nolan M."/>
            <person name="Ivanova N."/>
            <person name="Pati A."/>
            <person name="Land M.L."/>
            <person name="Dlutek M."/>
            <person name="Doolittle W.F."/>
            <person name="Noll K.M."/>
            <person name="Nesbo C.L."/>
        </authorList>
    </citation>
    <scope>NUCLEOTIDE SEQUENCE [LARGE SCALE GENOMIC DNA]</scope>
    <source>
        <strain evidence="11">mesG1.Ag.4.2</strain>
    </source>
</reference>
<dbReference type="Gene3D" id="3.30.413.10">
    <property type="entry name" value="Sulfite Reductase Hemoprotein, domain 1"/>
    <property type="match status" value="1"/>
</dbReference>
<keyword evidence="6 7" id="KW-0414">Isoprene biosynthesis</keyword>
<dbReference type="FunFam" id="3.20.20.20:FF:000001">
    <property type="entry name" value="4-hydroxy-3-methylbut-2-en-1-yl diphosphate synthase (flavodoxin)"/>
    <property type="match status" value="1"/>
</dbReference>
<dbReference type="UniPathway" id="UPA00056">
    <property type="reaction ID" value="UER00096"/>
</dbReference>
<dbReference type="GeneID" id="87107154"/>
<dbReference type="STRING" id="660470.Theba_1351"/>
<dbReference type="Pfam" id="PF26540">
    <property type="entry name" value="GcpE_C"/>
    <property type="match status" value="1"/>
</dbReference>
<keyword evidence="5 7" id="KW-0411">Iron-sulfur</keyword>
<sequence length="346" mass="36867">MSGVVRVGDVLIGGGNPITVQSMTNTKTSDVNKTVEQIKRLEDAGCDLVRVSVPDFESASVLKEITSLSRIPVIADIHFDYKLAVESIKNGAAKVRINPGNIGQDWKVKETVKIAKEYGVPIRVGANSGSLDKRFSSYEKPIALAESALAQVKILESAGFEDIVISLKSSSVIETVEANKYLYNKTDHPLHLGVTEAGFGLDSTVKSSIGIGTLLLNKIGDTIRVSMSGDPVQEIEVGLSILRSLKLRRGVDVISCPTCARTEIDVEALARKVNSWVGNTDADLSVAVMGCVVNGIGEGTEADIGIAGTASGGVIFVKGEIVEKVERADLEARFRHWFKTVLSGGV</sequence>
<dbReference type="RefSeq" id="WP_014730987.1">
    <property type="nucleotide sequence ID" value="NC_017934.1"/>
</dbReference>
<feature type="domain" description="IspG TIM-barrel" evidence="8">
    <location>
        <begin position="4"/>
        <end position="238"/>
    </location>
</feature>
<dbReference type="Gene3D" id="3.20.20.20">
    <property type="entry name" value="Dihydropteroate synthase-like"/>
    <property type="match status" value="1"/>
</dbReference>